<reference evidence="3" key="1">
    <citation type="submission" date="2016-11" db="EMBL/GenBank/DDBJ databases">
        <authorList>
            <person name="Varghese N."/>
            <person name="Submissions S."/>
        </authorList>
    </citation>
    <scope>NUCLEOTIDE SEQUENCE [LARGE SCALE GENOMIC DNA]</scope>
    <source>
        <strain evidence="3">Sac-22</strain>
    </source>
</reference>
<dbReference type="PROSITE" id="PS51257">
    <property type="entry name" value="PROKAR_LIPOPROTEIN"/>
    <property type="match status" value="1"/>
</dbReference>
<dbReference type="RefSeq" id="WP_072788074.1">
    <property type="nucleotide sequence ID" value="NZ_FRCX01000012.1"/>
</dbReference>
<feature type="chain" id="PRO_5013111038" description="Pilus assembly protein" evidence="1">
    <location>
        <begin position="18"/>
        <end position="89"/>
    </location>
</feature>
<dbReference type="EMBL" id="FRCX01000012">
    <property type="protein sequence ID" value="SHN67977.1"/>
    <property type="molecule type" value="Genomic_DNA"/>
</dbReference>
<keyword evidence="1" id="KW-0732">Signal</keyword>
<name>A0A1M7TBD4_9BURK</name>
<keyword evidence="3" id="KW-1185">Reference proteome</keyword>
<sequence length="89" mass="9228">MRNLLILLAAVTLSACASLQVQTTPQWDSRFGADVRATLAQQILYPAAGSNSDPAAGVDGRSARAAYERYLKNAGEPAAQAPVLNGGAK</sequence>
<evidence type="ECO:0000313" key="3">
    <source>
        <dbReference type="Proteomes" id="UP000184339"/>
    </source>
</evidence>
<evidence type="ECO:0000313" key="2">
    <source>
        <dbReference type="EMBL" id="SHN67977.1"/>
    </source>
</evidence>
<feature type="signal peptide" evidence="1">
    <location>
        <begin position="1"/>
        <end position="17"/>
    </location>
</feature>
<gene>
    <name evidence="2" type="ORF">SAMN05192549_11281</name>
</gene>
<dbReference type="STRING" id="551987.SAMN05192549_11281"/>
<dbReference type="Proteomes" id="UP000184339">
    <property type="component" value="Unassembled WGS sequence"/>
</dbReference>
<dbReference type="AlphaFoldDB" id="A0A1M7TBD4"/>
<evidence type="ECO:0000256" key="1">
    <source>
        <dbReference type="SAM" id="SignalP"/>
    </source>
</evidence>
<accession>A0A1M7TBD4</accession>
<protein>
    <recommendedName>
        <fullName evidence="4">Pilus assembly protein</fullName>
    </recommendedName>
</protein>
<organism evidence="2 3">
    <name type="scientific">Duganella sacchari</name>
    <dbReference type="NCBI Taxonomy" id="551987"/>
    <lineage>
        <taxon>Bacteria</taxon>
        <taxon>Pseudomonadati</taxon>
        <taxon>Pseudomonadota</taxon>
        <taxon>Betaproteobacteria</taxon>
        <taxon>Burkholderiales</taxon>
        <taxon>Oxalobacteraceae</taxon>
        <taxon>Telluria group</taxon>
        <taxon>Duganella</taxon>
    </lineage>
</organism>
<proteinExistence type="predicted"/>
<evidence type="ECO:0008006" key="4">
    <source>
        <dbReference type="Google" id="ProtNLM"/>
    </source>
</evidence>
<dbReference type="OrthoDB" id="8537668at2"/>